<reference evidence="1" key="2">
    <citation type="submission" date="2025-09" db="UniProtKB">
        <authorList>
            <consortium name="Ensembl"/>
        </authorList>
    </citation>
    <scope>IDENTIFICATION</scope>
</reference>
<dbReference type="Ensembl" id="ENSBJAT00000025380.1">
    <property type="protein sequence ID" value="ENSBJAP00000024699.1"/>
    <property type="gene ID" value="ENSBJAG00000015783.1"/>
</dbReference>
<sequence>VSGPVPAQKHPPAESELWKNLINLSRAHHVRQLHAGVNLGRICLSLKFFITLIWQKCYLPARGRVTFPVGTQVFLFLLLEPQNYIYIAISITETYF</sequence>
<accession>A0A8C0BZV2</accession>
<name>A0A8C0BZV2_9AVES</name>
<reference evidence="1" key="1">
    <citation type="submission" date="2025-08" db="UniProtKB">
        <authorList>
            <consortium name="Ensembl"/>
        </authorList>
    </citation>
    <scope>IDENTIFICATION</scope>
</reference>
<organism evidence="1 2">
    <name type="scientific">Buteo japonicus</name>
    <dbReference type="NCBI Taxonomy" id="224669"/>
    <lineage>
        <taxon>Eukaryota</taxon>
        <taxon>Metazoa</taxon>
        <taxon>Chordata</taxon>
        <taxon>Craniata</taxon>
        <taxon>Vertebrata</taxon>
        <taxon>Euteleostomi</taxon>
        <taxon>Archelosauria</taxon>
        <taxon>Archosauria</taxon>
        <taxon>Dinosauria</taxon>
        <taxon>Saurischia</taxon>
        <taxon>Theropoda</taxon>
        <taxon>Coelurosauria</taxon>
        <taxon>Aves</taxon>
        <taxon>Neognathae</taxon>
        <taxon>Neoaves</taxon>
        <taxon>Telluraves</taxon>
        <taxon>Accipitrimorphae</taxon>
        <taxon>Accipitriformes</taxon>
        <taxon>Accipitridae</taxon>
        <taxon>Accipitrinae</taxon>
        <taxon>Buteo</taxon>
    </lineage>
</organism>
<proteinExistence type="predicted"/>
<evidence type="ECO:0000313" key="2">
    <source>
        <dbReference type="Proteomes" id="UP000694555"/>
    </source>
</evidence>
<evidence type="ECO:0000313" key="1">
    <source>
        <dbReference type="Ensembl" id="ENSBJAP00000024699.1"/>
    </source>
</evidence>
<keyword evidence="2" id="KW-1185">Reference proteome</keyword>
<protein>
    <submittedName>
        <fullName evidence="1">Uncharacterized protein</fullName>
    </submittedName>
</protein>
<dbReference type="AlphaFoldDB" id="A0A8C0BZV2"/>
<dbReference type="Proteomes" id="UP000694555">
    <property type="component" value="Unplaced"/>
</dbReference>